<keyword evidence="2" id="KW-1185">Reference proteome</keyword>
<sequence>TALNVQIAALAIQLNNNANNNINANNIIIINNKNFRRHHRGKGHVASKVVAAKFEAKEHEVKECT</sequence>
<name>A0A392S3F2_9FABA</name>
<protein>
    <submittedName>
        <fullName evidence="1">Uncharacterized protein</fullName>
    </submittedName>
</protein>
<dbReference type="AlphaFoldDB" id="A0A392S3F2"/>
<feature type="non-terminal residue" evidence="1">
    <location>
        <position position="1"/>
    </location>
</feature>
<dbReference type="Proteomes" id="UP000265520">
    <property type="component" value="Unassembled WGS sequence"/>
</dbReference>
<evidence type="ECO:0000313" key="2">
    <source>
        <dbReference type="Proteomes" id="UP000265520"/>
    </source>
</evidence>
<dbReference type="EMBL" id="LXQA010311298">
    <property type="protein sequence ID" value="MCI42962.1"/>
    <property type="molecule type" value="Genomic_DNA"/>
</dbReference>
<evidence type="ECO:0000313" key="1">
    <source>
        <dbReference type="EMBL" id="MCI42962.1"/>
    </source>
</evidence>
<comment type="caution">
    <text evidence="1">The sequence shown here is derived from an EMBL/GenBank/DDBJ whole genome shotgun (WGS) entry which is preliminary data.</text>
</comment>
<proteinExistence type="predicted"/>
<organism evidence="1 2">
    <name type="scientific">Trifolium medium</name>
    <dbReference type="NCBI Taxonomy" id="97028"/>
    <lineage>
        <taxon>Eukaryota</taxon>
        <taxon>Viridiplantae</taxon>
        <taxon>Streptophyta</taxon>
        <taxon>Embryophyta</taxon>
        <taxon>Tracheophyta</taxon>
        <taxon>Spermatophyta</taxon>
        <taxon>Magnoliopsida</taxon>
        <taxon>eudicotyledons</taxon>
        <taxon>Gunneridae</taxon>
        <taxon>Pentapetalae</taxon>
        <taxon>rosids</taxon>
        <taxon>fabids</taxon>
        <taxon>Fabales</taxon>
        <taxon>Fabaceae</taxon>
        <taxon>Papilionoideae</taxon>
        <taxon>50 kb inversion clade</taxon>
        <taxon>NPAAA clade</taxon>
        <taxon>Hologalegina</taxon>
        <taxon>IRL clade</taxon>
        <taxon>Trifolieae</taxon>
        <taxon>Trifolium</taxon>
    </lineage>
</organism>
<reference evidence="1 2" key="1">
    <citation type="journal article" date="2018" name="Front. Plant Sci.">
        <title>Red Clover (Trifolium pratense) and Zigzag Clover (T. medium) - A Picture of Genomic Similarities and Differences.</title>
        <authorList>
            <person name="Dluhosova J."/>
            <person name="Istvanek J."/>
            <person name="Nedelnik J."/>
            <person name="Repkova J."/>
        </authorList>
    </citation>
    <scope>NUCLEOTIDE SEQUENCE [LARGE SCALE GENOMIC DNA]</scope>
    <source>
        <strain evidence="2">cv. 10/8</strain>
        <tissue evidence="1">Leaf</tissue>
    </source>
</reference>
<accession>A0A392S3F2</accession>